<organism evidence="2 3">
    <name type="scientific">Methylosinus trichosporium (strain ATCC 35070 / NCIMB 11131 / UNIQEM 75 / OB3b)</name>
    <dbReference type="NCBI Taxonomy" id="595536"/>
    <lineage>
        <taxon>Bacteria</taxon>
        <taxon>Pseudomonadati</taxon>
        <taxon>Pseudomonadota</taxon>
        <taxon>Alphaproteobacteria</taxon>
        <taxon>Hyphomicrobiales</taxon>
        <taxon>Methylocystaceae</taxon>
        <taxon>Methylosinus</taxon>
    </lineage>
</organism>
<feature type="compositionally biased region" description="Basic and acidic residues" evidence="1">
    <location>
        <begin position="192"/>
        <end position="216"/>
    </location>
</feature>
<evidence type="ECO:0000313" key="3">
    <source>
        <dbReference type="Proteomes" id="UP000230709"/>
    </source>
</evidence>
<gene>
    <name evidence="2" type="ORF">CQW49_07705</name>
</gene>
<evidence type="ECO:0000256" key="1">
    <source>
        <dbReference type="SAM" id="MobiDB-lite"/>
    </source>
</evidence>
<dbReference type="STRING" id="595536.GCA_000178815_03612"/>
<dbReference type="EMBL" id="CP023737">
    <property type="protein sequence ID" value="ATQ67790.1"/>
    <property type="molecule type" value="Genomic_DNA"/>
</dbReference>
<dbReference type="Proteomes" id="UP000230709">
    <property type="component" value="Chromosome"/>
</dbReference>
<dbReference type="KEGG" id="mtw:CQW49_07705"/>
<proteinExistence type="predicted"/>
<dbReference type="Pfam" id="PF10065">
    <property type="entry name" value="DUF2303"/>
    <property type="match status" value="1"/>
</dbReference>
<name>A0A2D2CYG8_METT3</name>
<evidence type="ECO:0000313" key="2">
    <source>
        <dbReference type="EMBL" id="ATQ67790.1"/>
    </source>
</evidence>
<dbReference type="InterPro" id="IPR019276">
    <property type="entry name" value="DUF2303"/>
</dbReference>
<sequence>MEICMSENEPILGEALSLQPETLLKIENKDLLDRLLALGGAAQNIEIATIKSPVDVIGLPSEIPVAIHRNGVNPKLEGVKNLFDAYRIAPERRRGVAKVDNLQSFIDLVNRHKDEHSVIFANTDLKAAKLLAVIDYHETSGVARFGNHRIEYNFPTTKEFQVWQQFNGEKFDQGEFAAFLEDHIAELASPNDTKRSDAETNDAEKSESEKSESEKSKYEQLFKTRFGNPNEIIDLSRGLQVNVGATLKTSVTLQSGEGEVVFSEKHTNTQGEKLIVPGLFMISLPVFEAGEPVRIPVRLRYRAGAAIKWFYQLYRPEHFLREQIKNDLLTAAQETGLPAYEGAPEA</sequence>
<reference evidence="3" key="1">
    <citation type="submission" date="2017-10" db="EMBL/GenBank/DDBJ databases">
        <title>Completed PacBio SMRT sequence of Methylosinus trichosporium OB3b reveals presence of a third large plasmid.</title>
        <authorList>
            <person name="Charles T.C."/>
            <person name="Lynch M.D.J."/>
            <person name="Heil J.R."/>
            <person name="Cheng J."/>
        </authorList>
    </citation>
    <scope>NUCLEOTIDE SEQUENCE [LARGE SCALE GENOMIC DNA]</scope>
    <source>
        <strain evidence="3">OB3b</strain>
    </source>
</reference>
<keyword evidence="3" id="KW-1185">Reference proteome</keyword>
<dbReference type="AlphaFoldDB" id="A0A2D2CYG8"/>
<feature type="region of interest" description="Disordered" evidence="1">
    <location>
        <begin position="189"/>
        <end position="216"/>
    </location>
</feature>
<accession>A0A2D2CYG8</accession>
<protein>
    <submittedName>
        <fullName evidence="2">DUF2303 domain-containing protein</fullName>
    </submittedName>
</protein>